<feature type="transmembrane region" description="Helical" evidence="10">
    <location>
        <begin position="340"/>
        <end position="362"/>
    </location>
</feature>
<dbReference type="GO" id="GO:0042910">
    <property type="term" value="F:xenobiotic transmembrane transporter activity"/>
    <property type="evidence" value="ECO:0007669"/>
    <property type="project" value="InterPro"/>
</dbReference>
<dbReference type="RefSeq" id="WP_238566975.1">
    <property type="nucleotide sequence ID" value="NZ_JDUW01000034.1"/>
</dbReference>
<keyword evidence="12" id="KW-1185">Reference proteome</keyword>
<evidence type="ECO:0000256" key="7">
    <source>
        <dbReference type="ARBA" id="ARBA00022989"/>
    </source>
</evidence>
<dbReference type="NCBIfam" id="TIGR00797">
    <property type="entry name" value="matE"/>
    <property type="match status" value="1"/>
</dbReference>
<dbReference type="GO" id="GO:0015297">
    <property type="term" value="F:antiporter activity"/>
    <property type="evidence" value="ECO:0007669"/>
    <property type="project" value="InterPro"/>
</dbReference>
<dbReference type="PANTHER" id="PTHR43823:SF3">
    <property type="entry name" value="MULTIDRUG EXPORT PROTEIN MEPA"/>
    <property type="match status" value="1"/>
</dbReference>
<feature type="transmembrane region" description="Helical" evidence="10">
    <location>
        <begin position="74"/>
        <end position="97"/>
    </location>
</feature>
<dbReference type="EMBL" id="JGZK01000002">
    <property type="protein sequence ID" value="KFI87951.1"/>
    <property type="molecule type" value="Genomic_DNA"/>
</dbReference>
<evidence type="ECO:0000313" key="12">
    <source>
        <dbReference type="Proteomes" id="UP000028984"/>
    </source>
</evidence>
<feature type="transmembrane region" description="Helical" evidence="10">
    <location>
        <begin position="158"/>
        <end position="179"/>
    </location>
</feature>
<keyword evidence="7 10" id="KW-1133">Transmembrane helix</keyword>
<comment type="caution">
    <text evidence="11">The sequence shown here is derived from an EMBL/GenBank/DDBJ whole genome shotgun (WGS) entry which is preliminary data.</text>
</comment>
<dbReference type="STRING" id="1437610.BREU_0730"/>
<dbReference type="InterPro" id="IPR048279">
    <property type="entry name" value="MdtK-like"/>
</dbReference>
<protein>
    <recommendedName>
        <fullName evidence="3">Multidrug export protein MepA</fullName>
    </recommendedName>
</protein>
<keyword evidence="8 10" id="KW-0472">Membrane</keyword>
<proteinExistence type="inferred from homology"/>
<evidence type="ECO:0000256" key="6">
    <source>
        <dbReference type="ARBA" id="ARBA00022692"/>
    </source>
</evidence>
<feature type="transmembrane region" description="Helical" evidence="10">
    <location>
        <begin position="220"/>
        <end position="241"/>
    </location>
</feature>
<dbReference type="InterPro" id="IPR051327">
    <property type="entry name" value="MATE_MepA_subfamily"/>
</dbReference>
<dbReference type="eggNOG" id="COG0534">
    <property type="taxonomic scope" value="Bacteria"/>
</dbReference>
<evidence type="ECO:0000256" key="5">
    <source>
        <dbReference type="ARBA" id="ARBA00022475"/>
    </source>
</evidence>
<evidence type="ECO:0000256" key="9">
    <source>
        <dbReference type="ARBA" id="ARBA00023251"/>
    </source>
</evidence>
<dbReference type="AlphaFoldDB" id="A0A087CXF1"/>
<evidence type="ECO:0000313" key="11">
    <source>
        <dbReference type="EMBL" id="KFI87951.1"/>
    </source>
</evidence>
<sequence length="478" mass="50295">MSDQTAVPAEECVRTQTQMKPQARTDAQKDLATKPIVPLAISLAGPAIVAQAANALYTIVDRLFIAHIPEVGDLAIAGIGICFPITIAVAAFALLVGSGGAPLASIALGKGDVRAAEHILGTSAAMLVAISLTLTVLLEFGKVPILDAFGASANTLPYASEFLGVYLLGTVFVQVTLGLNSFISAQGKAKVAMVSVLIGAGMSLILDPVFIFVLDMGVRGAAVANVISQFLSASWIVAFLASSRSAIRFRATWFKVDATILPVLALGASPFVMQLTECAINVVFNTQLERLGGDDYVAAMTIITSTMQLIYVVNNGLQQGVQPIISYNYGARNHKRVRHAYRLGIGLLLVVMSAMVTVIAIIPETIARLFTADAGIIAVVGSMMPLFVCGWGIFGIQCGVQCTLVGLGLAKPSLFLAILRKIILLIPLAFVLPQFMGVTGVFVAEPISDITSALVSIVVFRHEIRRVLGGQDAVLGME</sequence>
<evidence type="ECO:0000256" key="8">
    <source>
        <dbReference type="ARBA" id="ARBA00023136"/>
    </source>
</evidence>
<organism evidence="11 12">
    <name type="scientific">Bifidobacterium reuteri DSM 23975</name>
    <dbReference type="NCBI Taxonomy" id="1437610"/>
    <lineage>
        <taxon>Bacteria</taxon>
        <taxon>Bacillati</taxon>
        <taxon>Actinomycetota</taxon>
        <taxon>Actinomycetes</taxon>
        <taxon>Bifidobacteriales</taxon>
        <taxon>Bifidobacteriaceae</taxon>
        <taxon>Bifidobacterium</taxon>
    </lineage>
</organism>
<dbReference type="CDD" id="cd13143">
    <property type="entry name" value="MATE_MepA_like"/>
    <property type="match status" value="1"/>
</dbReference>
<feature type="transmembrane region" description="Helical" evidence="10">
    <location>
        <begin position="191"/>
        <end position="214"/>
    </location>
</feature>
<dbReference type="GO" id="GO:0005886">
    <property type="term" value="C:plasma membrane"/>
    <property type="evidence" value="ECO:0007669"/>
    <property type="project" value="UniProtKB-SubCell"/>
</dbReference>
<accession>A0A087CXF1</accession>
<evidence type="ECO:0000256" key="3">
    <source>
        <dbReference type="ARBA" id="ARBA00022106"/>
    </source>
</evidence>
<dbReference type="InterPro" id="IPR002528">
    <property type="entry name" value="MATE_fam"/>
</dbReference>
<keyword evidence="5" id="KW-1003">Cell membrane</keyword>
<comment type="subcellular location">
    <subcellularLocation>
        <location evidence="1">Cell membrane</location>
        <topology evidence="1">Multi-pass membrane protein</topology>
    </subcellularLocation>
</comment>
<evidence type="ECO:0000256" key="2">
    <source>
        <dbReference type="ARBA" id="ARBA00008417"/>
    </source>
</evidence>
<dbReference type="PIRSF" id="PIRSF006603">
    <property type="entry name" value="DinF"/>
    <property type="match status" value="1"/>
</dbReference>
<name>A0A087CXF1_9BIFI</name>
<dbReference type="Pfam" id="PF01554">
    <property type="entry name" value="MatE"/>
    <property type="match status" value="2"/>
</dbReference>
<keyword evidence="6 10" id="KW-0812">Transmembrane</keyword>
<reference evidence="11 12" key="1">
    <citation type="submission" date="2014-03" db="EMBL/GenBank/DDBJ databases">
        <title>Genomics of Bifidobacteria.</title>
        <authorList>
            <person name="Ventura M."/>
            <person name="Milani C."/>
            <person name="Lugli G.A."/>
        </authorList>
    </citation>
    <scope>NUCLEOTIDE SEQUENCE [LARGE SCALE GENOMIC DNA]</scope>
    <source>
        <strain evidence="11 12">DSM 23975</strain>
    </source>
</reference>
<comment type="similarity">
    <text evidence="2">Belongs to the multi antimicrobial extrusion (MATE) (TC 2.A.66.1) family. MepA subfamily.</text>
</comment>
<dbReference type="Proteomes" id="UP000028984">
    <property type="component" value="Unassembled WGS sequence"/>
</dbReference>
<dbReference type="GO" id="GO:0046677">
    <property type="term" value="P:response to antibiotic"/>
    <property type="evidence" value="ECO:0007669"/>
    <property type="project" value="UniProtKB-KW"/>
</dbReference>
<keyword evidence="4" id="KW-0813">Transport</keyword>
<evidence type="ECO:0000256" key="10">
    <source>
        <dbReference type="SAM" id="Phobius"/>
    </source>
</evidence>
<evidence type="ECO:0000256" key="4">
    <source>
        <dbReference type="ARBA" id="ARBA00022448"/>
    </source>
</evidence>
<dbReference type="InterPro" id="IPR045070">
    <property type="entry name" value="MATE_MepA-like"/>
</dbReference>
<gene>
    <name evidence="11" type="ORF">BREU_0730</name>
</gene>
<keyword evidence="9" id="KW-0046">Antibiotic resistance</keyword>
<evidence type="ECO:0000256" key="1">
    <source>
        <dbReference type="ARBA" id="ARBA00004651"/>
    </source>
</evidence>
<feature type="transmembrane region" description="Helical" evidence="10">
    <location>
        <begin position="118"/>
        <end position="138"/>
    </location>
</feature>
<dbReference type="PANTHER" id="PTHR43823">
    <property type="entry name" value="SPORULATION PROTEIN YKVU"/>
    <property type="match status" value="1"/>
</dbReference>